<evidence type="ECO:0000256" key="2">
    <source>
        <dbReference type="SAM" id="Phobius"/>
    </source>
</evidence>
<feature type="compositionally biased region" description="Basic and acidic residues" evidence="1">
    <location>
        <begin position="91"/>
        <end position="100"/>
    </location>
</feature>
<keyword evidence="2" id="KW-0812">Transmembrane</keyword>
<accession>A0A1D1UJB5</accession>
<feature type="region of interest" description="Disordered" evidence="1">
    <location>
        <begin position="76"/>
        <end position="104"/>
    </location>
</feature>
<evidence type="ECO:0000313" key="3">
    <source>
        <dbReference type="EMBL" id="GAU89809.1"/>
    </source>
</evidence>
<feature type="transmembrane region" description="Helical" evidence="2">
    <location>
        <begin position="22"/>
        <end position="45"/>
    </location>
</feature>
<comment type="caution">
    <text evidence="3">The sequence shown here is derived from an EMBL/GenBank/DDBJ whole genome shotgun (WGS) entry which is preliminary data.</text>
</comment>
<keyword evidence="2" id="KW-1133">Transmembrane helix</keyword>
<gene>
    <name evidence="3" type="primary">RvY_02315-1</name>
    <name evidence="3" type="synonym">RvY_02315.1</name>
    <name evidence="3" type="ORF">RvY_02315</name>
</gene>
<organism evidence="3 4">
    <name type="scientific">Ramazzottius varieornatus</name>
    <name type="common">Water bear</name>
    <name type="synonym">Tardigrade</name>
    <dbReference type="NCBI Taxonomy" id="947166"/>
    <lineage>
        <taxon>Eukaryota</taxon>
        <taxon>Metazoa</taxon>
        <taxon>Ecdysozoa</taxon>
        <taxon>Tardigrada</taxon>
        <taxon>Eutardigrada</taxon>
        <taxon>Parachela</taxon>
        <taxon>Hypsibioidea</taxon>
        <taxon>Ramazzottiidae</taxon>
        <taxon>Ramazzottius</taxon>
    </lineage>
</organism>
<proteinExistence type="predicted"/>
<name>A0A1D1UJB5_RAMVA</name>
<evidence type="ECO:0000256" key="1">
    <source>
        <dbReference type="SAM" id="MobiDB-lite"/>
    </source>
</evidence>
<evidence type="ECO:0000313" key="4">
    <source>
        <dbReference type="Proteomes" id="UP000186922"/>
    </source>
</evidence>
<keyword evidence="2" id="KW-0472">Membrane</keyword>
<keyword evidence="4" id="KW-1185">Reference proteome</keyword>
<dbReference type="EMBL" id="BDGG01000001">
    <property type="protein sequence ID" value="GAU89809.1"/>
    <property type="molecule type" value="Genomic_DNA"/>
</dbReference>
<dbReference type="Proteomes" id="UP000186922">
    <property type="component" value="Unassembled WGS sequence"/>
</dbReference>
<reference evidence="3 4" key="1">
    <citation type="journal article" date="2016" name="Nat. Commun.">
        <title>Extremotolerant tardigrade genome and improved radiotolerance of human cultured cells by tardigrade-unique protein.</title>
        <authorList>
            <person name="Hashimoto T."/>
            <person name="Horikawa D.D."/>
            <person name="Saito Y."/>
            <person name="Kuwahara H."/>
            <person name="Kozuka-Hata H."/>
            <person name="Shin-I T."/>
            <person name="Minakuchi Y."/>
            <person name="Ohishi K."/>
            <person name="Motoyama A."/>
            <person name="Aizu T."/>
            <person name="Enomoto A."/>
            <person name="Kondo K."/>
            <person name="Tanaka S."/>
            <person name="Hara Y."/>
            <person name="Koshikawa S."/>
            <person name="Sagara H."/>
            <person name="Miura T."/>
            <person name="Yokobori S."/>
            <person name="Miyagawa K."/>
            <person name="Suzuki Y."/>
            <person name="Kubo T."/>
            <person name="Oyama M."/>
            <person name="Kohara Y."/>
            <person name="Fujiyama A."/>
            <person name="Arakawa K."/>
            <person name="Katayama T."/>
            <person name="Toyoda A."/>
            <person name="Kunieda T."/>
        </authorList>
    </citation>
    <scope>NUCLEOTIDE SEQUENCE [LARGE SCALE GENOMIC DNA]</scope>
    <source>
        <strain evidence="3 4">YOKOZUNA-1</strain>
    </source>
</reference>
<sequence>MEAGPQSYSWEFSWLESTTLGLIQHFCFGQAAILNFVPWNVLLFLRNRSLSRSTSISCALCVSTAFGEVTRLCSGAENQGSHEPLSTTTESRSDERDRGSIKSSQLQSERNVSCLACLCLSAFSRLYCCIFWSCSSST</sequence>
<dbReference type="AlphaFoldDB" id="A0A1D1UJB5"/>
<protein>
    <submittedName>
        <fullName evidence="3">Uncharacterized protein</fullName>
    </submittedName>
</protein>
<feature type="compositionally biased region" description="Polar residues" evidence="1">
    <location>
        <begin position="76"/>
        <end position="90"/>
    </location>
</feature>